<evidence type="ECO:0000313" key="1">
    <source>
        <dbReference type="EMBL" id="CRF52865.1"/>
    </source>
</evidence>
<accession>A0A0K2Y6V8</accession>
<dbReference type="EMBL" id="CDMG01000009">
    <property type="protein sequence ID" value="CRF52865.1"/>
    <property type="molecule type" value="Genomic_DNA"/>
</dbReference>
<name>A0A0K2Y6V8_9HELI</name>
<protein>
    <submittedName>
        <fullName evidence="1">Uncharacterized protein</fullName>
    </submittedName>
</protein>
<dbReference type="Proteomes" id="UP000043437">
    <property type="component" value="Unassembled WGS sequence"/>
</dbReference>
<evidence type="ECO:0000313" key="2">
    <source>
        <dbReference type="Proteomes" id="UP000043437"/>
    </source>
</evidence>
<sequence length="51" mass="5911">MRDFKKILNPPKISLRVHENGSIAYDVMGNSIRALKRNSRLKKLKPYGIKD</sequence>
<gene>
    <name evidence="1" type="ORF">HAL07_13300</name>
</gene>
<organism evidence="1 2">
    <name type="scientific">Helicobacter ailurogastricus</name>
    <dbReference type="NCBI Taxonomy" id="1578720"/>
    <lineage>
        <taxon>Bacteria</taxon>
        <taxon>Pseudomonadati</taxon>
        <taxon>Campylobacterota</taxon>
        <taxon>Epsilonproteobacteria</taxon>
        <taxon>Campylobacterales</taxon>
        <taxon>Helicobacteraceae</taxon>
        <taxon>Helicobacter</taxon>
    </lineage>
</organism>
<proteinExistence type="predicted"/>
<reference evidence="2" key="1">
    <citation type="submission" date="2014-12" db="EMBL/GenBank/DDBJ databases">
        <authorList>
            <person name="Jaenicke S."/>
        </authorList>
    </citation>
    <scope>NUCLEOTIDE SEQUENCE [LARGE SCALE GENOMIC DNA]</scope>
</reference>
<dbReference type="AlphaFoldDB" id="A0A0K2Y6V8"/>